<organism evidence="3 4">
    <name type="scientific">Streptomyces venezuelae</name>
    <dbReference type="NCBI Taxonomy" id="54571"/>
    <lineage>
        <taxon>Bacteria</taxon>
        <taxon>Bacillati</taxon>
        <taxon>Actinomycetota</taxon>
        <taxon>Actinomycetes</taxon>
        <taxon>Kitasatosporales</taxon>
        <taxon>Streptomycetaceae</taxon>
        <taxon>Streptomyces</taxon>
    </lineage>
</organism>
<reference evidence="3 4" key="1">
    <citation type="submission" date="2018-05" db="EMBL/GenBank/DDBJ databases">
        <title>Streptomyces venezuelae.</title>
        <authorList>
            <person name="Kim W."/>
            <person name="Lee N."/>
            <person name="Cho B.-K."/>
        </authorList>
    </citation>
    <scope>NUCLEOTIDE SEQUENCE [LARGE SCALE GENOMIC DNA]</scope>
    <source>
        <strain evidence="3 4">ATCC 14584</strain>
    </source>
</reference>
<dbReference type="EMBL" id="CP029192">
    <property type="protein sequence ID" value="QES35724.1"/>
    <property type="molecule type" value="Genomic_DNA"/>
</dbReference>
<evidence type="ECO:0000256" key="1">
    <source>
        <dbReference type="ARBA" id="ARBA00022801"/>
    </source>
</evidence>
<name>A0A5P2BZ19_STRVZ</name>
<dbReference type="RefSeq" id="WP_150217802.1">
    <property type="nucleotide sequence ID" value="NZ_CP029192.1"/>
</dbReference>
<dbReference type="Gene3D" id="3.90.1140.10">
    <property type="entry name" value="Cyclic phosphodiesterase"/>
    <property type="match status" value="1"/>
</dbReference>
<keyword evidence="1 2" id="KW-0378">Hydrolase</keyword>
<dbReference type="GO" id="GO:0008664">
    <property type="term" value="F:RNA 2',3'-cyclic 3'-phosphodiesterase activity"/>
    <property type="evidence" value="ECO:0007669"/>
    <property type="project" value="UniProtKB-EC"/>
</dbReference>
<feature type="short sequence motif" description="HXTX 2" evidence="2">
    <location>
        <begin position="126"/>
        <end position="129"/>
    </location>
</feature>
<feature type="active site" description="Proton acceptor" evidence="2">
    <location>
        <position position="126"/>
    </location>
</feature>
<dbReference type="Pfam" id="PF13563">
    <property type="entry name" value="2_5_RNA_ligase2"/>
    <property type="match status" value="1"/>
</dbReference>
<dbReference type="GO" id="GO:0004113">
    <property type="term" value="F:2',3'-cyclic-nucleotide 3'-phosphodiesterase activity"/>
    <property type="evidence" value="ECO:0007669"/>
    <property type="project" value="InterPro"/>
</dbReference>
<sequence length="196" mass="20840">MRLFAAVLPPDSASTELAAAAHALRALPGADGLRWTARDSWHFTLAFMAEVDEATVPDLTARLERAAHRTPPFSLALRGGGHFGGRALWAGAAGDVAALRMLAARSDAAARKAGVTMEEHRHYRPHLTLARAGGEDDLRPYVDALADFRGAAWTVRELTLLRSNLPRSGVPGERPRYEAVGRWVLGGDAGESGGAG</sequence>
<dbReference type="NCBIfam" id="TIGR02258">
    <property type="entry name" value="2_5_ligase"/>
    <property type="match status" value="1"/>
</dbReference>
<feature type="short sequence motif" description="HXTX 1" evidence="2">
    <location>
        <begin position="42"/>
        <end position="45"/>
    </location>
</feature>
<protein>
    <recommendedName>
        <fullName evidence="2">RNA 2',3'-cyclic phosphodiesterase</fullName>
        <shortName evidence="2">RNA 2',3'-CPDase</shortName>
        <ecNumber evidence="2">3.1.4.58</ecNumber>
    </recommendedName>
</protein>
<feature type="active site" description="Proton donor" evidence="2">
    <location>
        <position position="42"/>
    </location>
</feature>
<proteinExistence type="inferred from homology"/>
<accession>A0A5P2BZ19</accession>
<evidence type="ECO:0000313" key="3">
    <source>
        <dbReference type="EMBL" id="QES35724.1"/>
    </source>
</evidence>
<dbReference type="PANTHER" id="PTHR35561:SF1">
    <property type="entry name" value="RNA 2',3'-CYCLIC PHOSPHODIESTERASE"/>
    <property type="match status" value="1"/>
</dbReference>
<gene>
    <name evidence="3" type="primary">thpR</name>
    <name evidence="3" type="ORF">DEJ48_21955</name>
</gene>
<dbReference type="AlphaFoldDB" id="A0A5P2BZ19"/>
<dbReference type="OrthoDB" id="9787070at2"/>
<dbReference type="EC" id="3.1.4.58" evidence="2"/>
<comment type="similarity">
    <text evidence="2">Belongs to the 2H phosphoesterase superfamily. ThpR family.</text>
</comment>
<evidence type="ECO:0000256" key="2">
    <source>
        <dbReference type="HAMAP-Rule" id="MF_01940"/>
    </source>
</evidence>
<dbReference type="InterPro" id="IPR009097">
    <property type="entry name" value="Cyclic_Pdiesterase"/>
</dbReference>
<dbReference type="Proteomes" id="UP000322927">
    <property type="component" value="Chromosome"/>
</dbReference>
<dbReference type="InterPro" id="IPR004175">
    <property type="entry name" value="RNA_CPDase"/>
</dbReference>
<dbReference type="SUPFAM" id="SSF55144">
    <property type="entry name" value="LigT-like"/>
    <property type="match status" value="1"/>
</dbReference>
<dbReference type="HAMAP" id="MF_01940">
    <property type="entry name" value="RNA_CPDase"/>
    <property type="match status" value="1"/>
</dbReference>
<dbReference type="PANTHER" id="PTHR35561">
    <property type="entry name" value="RNA 2',3'-CYCLIC PHOSPHODIESTERASE"/>
    <property type="match status" value="1"/>
</dbReference>
<comment type="function">
    <text evidence="2">Hydrolyzes RNA 2',3'-cyclic phosphodiester to an RNA 2'-phosphomonoester.</text>
</comment>
<comment type="catalytic activity">
    <reaction evidence="2">
        <text>a 3'-end 2',3'-cyclophospho-ribonucleotide-RNA + H2O = a 3'-end 2'-phospho-ribonucleotide-RNA + H(+)</text>
        <dbReference type="Rhea" id="RHEA:11828"/>
        <dbReference type="Rhea" id="RHEA-COMP:10464"/>
        <dbReference type="Rhea" id="RHEA-COMP:17353"/>
        <dbReference type="ChEBI" id="CHEBI:15377"/>
        <dbReference type="ChEBI" id="CHEBI:15378"/>
        <dbReference type="ChEBI" id="CHEBI:83064"/>
        <dbReference type="ChEBI" id="CHEBI:173113"/>
        <dbReference type="EC" id="3.1.4.58"/>
    </reaction>
</comment>
<evidence type="ECO:0000313" key="4">
    <source>
        <dbReference type="Proteomes" id="UP000322927"/>
    </source>
</evidence>